<keyword evidence="3" id="KW-1185">Reference proteome</keyword>
<gene>
    <name evidence="2" type="ORF">HPB48_016424</name>
</gene>
<dbReference type="EMBL" id="JABSTR010000007">
    <property type="protein sequence ID" value="KAH9374582.1"/>
    <property type="molecule type" value="Genomic_DNA"/>
</dbReference>
<dbReference type="AlphaFoldDB" id="A0A9J6G871"/>
<reference evidence="2 3" key="1">
    <citation type="journal article" date="2020" name="Cell">
        <title>Large-Scale Comparative Analyses of Tick Genomes Elucidate Their Genetic Diversity and Vector Capacities.</title>
        <authorList>
            <consortium name="Tick Genome and Microbiome Consortium (TIGMIC)"/>
            <person name="Jia N."/>
            <person name="Wang J."/>
            <person name="Shi W."/>
            <person name="Du L."/>
            <person name="Sun Y."/>
            <person name="Zhan W."/>
            <person name="Jiang J.F."/>
            <person name="Wang Q."/>
            <person name="Zhang B."/>
            <person name="Ji P."/>
            <person name="Bell-Sakyi L."/>
            <person name="Cui X.M."/>
            <person name="Yuan T.T."/>
            <person name="Jiang B.G."/>
            <person name="Yang W.F."/>
            <person name="Lam T.T."/>
            <person name="Chang Q.C."/>
            <person name="Ding S.J."/>
            <person name="Wang X.J."/>
            <person name="Zhu J.G."/>
            <person name="Ruan X.D."/>
            <person name="Zhao L."/>
            <person name="Wei J.T."/>
            <person name="Ye R.Z."/>
            <person name="Que T.C."/>
            <person name="Du C.H."/>
            <person name="Zhou Y.H."/>
            <person name="Cheng J.X."/>
            <person name="Dai P.F."/>
            <person name="Guo W.B."/>
            <person name="Han X.H."/>
            <person name="Huang E.J."/>
            <person name="Li L.F."/>
            <person name="Wei W."/>
            <person name="Gao Y.C."/>
            <person name="Liu J.Z."/>
            <person name="Shao H.Z."/>
            <person name="Wang X."/>
            <person name="Wang C.C."/>
            <person name="Yang T.C."/>
            <person name="Huo Q.B."/>
            <person name="Li W."/>
            <person name="Chen H.Y."/>
            <person name="Chen S.E."/>
            <person name="Zhou L.G."/>
            <person name="Ni X.B."/>
            <person name="Tian J.H."/>
            <person name="Sheng Y."/>
            <person name="Liu T."/>
            <person name="Pan Y.S."/>
            <person name="Xia L.Y."/>
            <person name="Li J."/>
            <person name="Zhao F."/>
            <person name="Cao W.C."/>
        </authorList>
    </citation>
    <scope>NUCLEOTIDE SEQUENCE [LARGE SCALE GENOMIC DNA]</scope>
    <source>
        <strain evidence="2">HaeL-2018</strain>
    </source>
</reference>
<feature type="region of interest" description="Disordered" evidence="1">
    <location>
        <begin position="116"/>
        <end position="141"/>
    </location>
</feature>
<evidence type="ECO:0000256" key="1">
    <source>
        <dbReference type="SAM" id="MobiDB-lite"/>
    </source>
</evidence>
<comment type="caution">
    <text evidence="2">The sequence shown here is derived from an EMBL/GenBank/DDBJ whole genome shotgun (WGS) entry which is preliminary data.</text>
</comment>
<organism evidence="2 3">
    <name type="scientific">Haemaphysalis longicornis</name>
    <name type="common">Bush tick</name>
    <dbReference type="NCBI Taxonomy" id="44386"/>
    <lineage>
        <taxon>Eukaryota</taxon>
        <taxon>Metazoa</taxon>
        <taxon>Ecdysozoa</taxon>
        <taxon>Arthropoda</taxon>
        <taxon>Chelicerata</taxon>
        <taxon>Arachnida</taxon>
        <taxon>Acari</taxon>
        <taxon>Parasitiformes</taxon>
        <taxon>Ixodida</taxon>
        <taxon>Ixodoidea</taxon>
        <taxon>Ixodidae</taxon>
        <taxon>Haemaphysalinae</taxon>
        <taxon>Haemaphysalis</taxon>
    </lineage>
</organism>
<protein>
    <submittedName>
        <fullName evidence="2">Uncharacterized protein</fullName>
    </submittedName>
</protein>
<evidence type="ECO:0000313" key="3">
    <source>
        <dbReference type="Proteomes" id="UP000821853"/>
    </source>
</evidence>
<accession>A0A9J6G871</accession>
<proteinExistence type="predicted"/>
<dbReference type="VEuPathDB" id="VectorBase:HLOH_040720"/>
<dbReference type="Proteomes" id="UP000821853">
    <property type="component" value="Chromosome 5"/>
</dbReference>
<sequence>MVRQTLLHIIYSSQPTRWTERTRALRDRFGLPEATLVMVNPSREVVRAQVQRSEKAEWRGLATAKPSLEVYWPPQRDIYQARPPHSSLARASRRACRRLAPSVEAPKRLLRTWLSTAQTSSPPPALQPYISRFASPKRKPR</sequence>
<evidence type="ECO:0000313" key="2">
    <source>
        <dbReference type="EMBL" id="KAH9374582.1"/>
    </source>
</evidence>
<name>A0A9J6G871_HAELO</name>